<evidence type="ECO:0000256" key="2">
    <source>
        <dbReference type="SAM" id="MobiDB-lite"/>
    </source>
</evidence>
<feature type="compositionally biased region" description="Polar residues" evidence="2">
    <location>
        <begin position="514"/>
        <end position="528"/>
    </location>
</feature>
<keyword evidence="1" id="KW-0175">Coiled coil</keyword>
<name>A0A0A1USB3_9HYPO</name>
<evidence type="ECO:0000313" key="3">
    <source>
        <dbReference type="EMBL" id="EXU99148.1"/>
    </source>
</evidence>
<dbReference type="OrthoDB" id="5421041at2759"/>
<feature type="coiled-coil region" evidence="1">
    <location>
        <begin position="36"/>
        <end position="95"/>
    </location>
</feature>
<proteinExistence type="predicted"/>
<dbReference type="EMBL" id="JELW01000021">
    <property type="protein sequence ID" value="EXU99148.1"/>
    <property type="molecule type" value="Genomic_DNA"/>
</dbReference>
<dbReference type="eggNOG" id="ENOG502R0YB">
    <property type="taxonomic scope" value="Eukaryota"/>
</dbReference>
<reference evidence="3 4" key="1">
    <citation type="submission" date="2014-02" db="EMBL/GenBank/DDBJ databases">
        <title>The genome sequence of the entomopathogenic fungus Metarhizium robertsii ARSEF 2575.</title>
        <authorList>
            <person name="Giuliano Garisto Donzelli B."/>
            <person name="Roe B.A."/>
            <person name="Macmil S.L."/>
            <person name="Krasnoff S.B."/>
            <person name="Gibson D.M."/>
        </authorList>
    </citation>
    <scope>NUCLEOTIDE SEQUENCE [LARGE SCALE GENOMIC DNA]</scope>
    <source>
        <strain evidence="3 4">ARSEF 2575</strain>
    </source>
</reference>
<comment type="caution">
    <text evidence="3">The sequence shown here is derived from an EMBL/GenBank/DDBJ whole genome shotgun (WGS) entry which is preliminary data.</text>
</comment>
<protein>
    <recommendedName>
        <fullName evidence="5">MEI5 protein</fullName>
    </recommendedName>
</protein>
<dbReference type="HOGENOM" id="CLU_037649_0_0_1"/>
<accession>A0A0A1USB3</accession>
<feature type="compositionally biased region" description="Polar residues" evidence="2">
    <location>
        <begin position="10"/>
        <end position="19"/>
    </location>
</feature>
<evidence type="ECO:0008006" key="5">
    <source>
        <dbReference type="Google" id="ProtNLM"/>
    </source>
</evidence>
<feature type="compositionally biased region" description="Polar residues" evidence="2">
    <location>
        <begin position="417"/>
        <end position="435"/>
    </location>
</feature>
<dbReference type="Proteomes" id="UP000030151">
    <property type="component" value="Unassembled WGS sequence"/>
</dbReference>
<feature type="region of interest" description="Disordered" evidence="2">
    <location>
        <begin position="487"/>
        <end position="528"/>
    </location>
</feature>
<feature type="region of interest" description="Disordered" evidence="2">
    <location>
        <begin position="403"/>
        <end position="440"/>
    </location>
</feature>
<gene>
    <name evidence="3" type="ORF">X797_007870</name>
</gene>
<evidence type="ECO:0000256" key="1">
    <source>
        <dbReference type="SAM" id="Coils"/>
    </source>
</evidence>
<feature type="region of interest" description="Disordered" evidence="2">
    <location>
        <begin position="1"/>
        <end position="24"/>
    </location>
</feature>
<sequence>MDDKNPQKPAKSTSSPNGSNGDGIQELFAFMGKYSSSEKFKQLQRLDQDNEELRQEVIDLRTTNDKNLDDFIRRRDIWKTEREGLTTQLKEKEDQRNQELLSRKAAEKSLDAERTAKKTLCEQMKEQEATILRLVEKTKTNETEVTRLGTISKEQNDALDRAGKAKIKLQGEVQKMHKELVVRNKELSNAKESLTIFRTFLVQLSPLGEKKAQIREALADTFNSAWDFFQKTLGQDIEPSVLVRSNSQAFALNPPSLPLPASNTNNAKGMRVAAGLIAYAKALTTHVFRQTHITQSRELDGVLHLTAAQNPEQAACIRAVLLKALPERQKQNQDESINKAVKEVSDAVCHWLQNKQPFESGLKHVCERASATWALMQLVEERIQPDFHFEVPDEWQALPLLTSKSTSTSPPKPGPSRQTPQHQKNMENRQANTLRDSPKLSVLSNNDVARVVWPTFLAAYPQGQDETGSAPLELVYHGYVLTQAQIKSAEEESSEASQRAPPSTSVRKRRNSAVYVSNGSVSGSLTGK</sequence>
<organism evidence="3 4">
    <name type="scientific">Metarhizium robertsii</name>
    <dbReference type="NCBI Taxonomy" id="568076"/>
    <lineage>
        <taxon>Eukaryota</taxon>
        <taxon>Fungi</taxon>
        <taxon>Dikarya</taxon>
        <taxon>Ascomycota</taxon>
        <taxon>Pezizomycotina</taxon>
        <taxon>Sordariomycetes</taxon>
        <taxon>Hypocreomycetidae</taxon>
        <taxon>Hypocreales</taxon>
        <taxon>Clavicipitaceae</taxon>
        <taxon>Metarhizium</taxon>
    </lineage>
</organism>
<dbReference type="AlphaFoldDB" id="A0A0A1USB3"/>
<evidence type="ECO:0000313" key="4">
    <source>
        <dbReference type="Proteomes" id="UP000030151"/>
    </source>
</evidence>